<comment type="caution">
    <text evidence="9">The sequence shown here is derived from an EMBL/GenBank/DDBJ whole genome shotgun (WGS) entry which is preliminary data.</text>
</comment>
<evidence type="ECO:0000256" key="3">
    <source>
        <dbReference type="ARBA" id="ARBA00022679"/>
    </source>
</evidence>
<gene>
    <name evidence="9" type="ORF">HU200_052622</name>
</gene>
<keyword evidence="6 7" id="KW-0472">Membrane</keyword>
<dbReference type="InterPro" id="IPR056462">
    <property type="entry name" value="HAD_RAM2/GPAT1-8"/>
</dbReference>
<dbReference type="GO" id="GO:0090447">
    <property type="term" value="F:glycerol-3-phosphate 2-O-acyltransferase activity"/>
    <property type="evidence" value="ECO:0007669"/>
    <property type="project" value="TreeGrafter"/>
</dbReference>
<evidence type="ECO:0000259" key="8">
    <source>
        <dbReference type="SMART" id="SM00563"/>
    </source>
</evidence>
<comment type="similarity">
    <text evidence="2">Belongs to the GPAT/DAPAT family.</text>
</comment>
<dbReference type="PANTHER" id="PTHR15486">
    <property type="entry name" value="ANCIENT UBIQUITOUS PROTEIN"/>
    <property type="match status" value="1"/>
</dbReference>
<protein>
    <recommendedName>
        <fullName evidence="8">Phospholipid/glycerol acyltransferase domain-containing protein</fullName>
    </recommendedName>
</protein>
<evidence type="ECO:0000256" key="6">
    <source>
        <dbReference type="ARBA" id="ARBA00023136"/>
    </source>
</evidence>
<evidence type="ECO:0000256" key="5">
    <source>
        <dbReference type="ARBA" id="ARBA00022989"/>
    </source>
</evidence>
<dbReference type="InterPro" id="IPR023214">
    <property type="entry name" value="HAD_sf"/>
</dbReference>
<dbReference type="Pfam" id="PF23270">
    <property type="entry name" value="HAD_RAM2_N"/>
    <property type="match status" value="1"/>
</dbReference>
<dbReference type="PANTHER" id="PTHR15486:SF76">
    <property type="entry name" value="GLYCEROL-3-PHOSPHATE ACYLTRANSFERASE 5"/>
    <property type="match status" value="1"/>
</dbReference>
<dbReference type="OrthoDB" id="1854593at2759"/>
<evidence type="ECO:0000313" key="10">
    <source>
        <dbReference type="Proteomes" id="UP000636709"/>
    </source>
</evidence>
<dbReference type="Gene3D" id="1.20.1440.100">
    <property type="entry name" value="SG protein - dephosphorylation function"/>
    <property type="match status" value="1"/>
</dbReference>
<evidence type="ECO:0000256" key="1">
    <source>
        <dbReference type="ARBA" id="ARBA00004141"/>
    </source>
</evidence>
<accession>A0A835ATQ0</accession>
<dbReference type="InterPro" id="IPR002123">
    <property type="entry name" value="Plipid/glycerol_acylTrfase"/>
</dbReference>
<feature type="transmembrane region" description="Helical" evidence="7">
    <location>
        <begin position="244"/>
        <end position="262"/>
    </location>
</feature>
<comment type="subcellular location">
    <subcellularLocation>
        <location evidence="1">Membrane</location>
        <topology evidence="1">Multi-pass membrane protein</topology>
    </subcellularLocation>
</comment>
<dbReference type="GO" id="GO:0016791">
    <property type="term" value="F:phosphatase activity"/>
    <property type="evidence" value="ECO:0007669"/>
    <property type="project" value="TreeGrafter"/>
</dbReference>
<dbReference type="InterPro" id="IPR036412">
    <property type="entry name" value="HAD-like_sf"/>
</dbReference>
<dbReference type="SUPFAM" id="SSF69593">
    <property type="entry name" value="Glycerol-3-phosphate (1)-acyltransferase"/>
    <property type="match status" value="1"/>
</dbReference>
<dbReference type="SMART" id="SM00563">
    <property type="entry name" value="PlsC"/>
    <property type="match status" value="1"/>
</dbReference>
<keyword evidence="3" id="KW-0808">Transferase</keyword>
<keyword evidence="5 7" id="KW-1133">Transmembrane helix</keyword>
<proteinExistence type="inferred from homology"/>
<dbReference type="Gene3D" id="3.40.50.1000">
    <property type="entry name" value="HAD superfamily/HAD-like"/>
    <property type="match status" value="1"/>
</dbReference>
<dbReference type="EMBL" id="JACEFO010002295">
    <property type="protein sequence ID" value="KAF8667811.1"/>
    <property type="molecule type" value="Genomic_DNA"/>
</dbReference>
<organism evidence="9 10">
    <name type="scientific">Digitaria exilis</name>
    <dbReference type="NCBI Taxonomy" id="1010633"/>
    <lineage>
        <taxon>Eukaryota</taxon>
        <taxon>Viridiplantae</taxon>
        <taxon>Streptophyta</taxon>
        <taxon>Embryophyta</taxon>
        <taxon>Tracheophyta</taxon>
        <taxon>Spermatophyta</taxon>
        <taxon>Magnoliopsida</taxon>
        <taxon>Liliopsida</taxon>
        <taxon>Poales</taxon>
        <taxon>Poaceae</taxon>
        <taxon>PACMAD clade</taxon>
        <taxon>Panicoideae</taxon>
        <taxon>Panicodae</taxon>
        <taxon>Paniceae</taxon>
        <taxon>Anthephorinae</taxon>
        <taxon>Digitaria</taxon>
    </lineage>
</organism>
<dbReference type="GO" id="GO:0010143">
    <property type="term" value="P:cutin biosynthetic process"/>
    <property type="evidence" value="ECO:0007669"/>
    <property type="project" value="TreeGrafter"/>
</dbReference>
<sequence>MAFPSVDKCDASRLGPHSSVAADLDGTLLRSRSAFPYYALVAFDTGGLPRLAFLLLLSPVAAALSSRLLALPAAAVRVLVFAATAGARVADVESAARAVLPRFYAADVHPAAWRVFAACGGRRVVLTATPRVMVEPFVRGVLGADDVAGTELATWRGRATGLVDARRGGVLVGERKAEALREMVGDGEMLDVGLGDGRSDYAFMGICEEAYLVPRTPVDAVPLDKLRKRVIFHDGRLAQRPTPLVALLTLLWFPVGLLLSLIRVAAGALLPMPWLYVAFHTLGVRVIIRGSPPPPPRHRAGVLFACCHRTLLDGIFLSVALGRPVAAVTYSLSRLSELLSPIPTVRLTRDRAADAATIRRVLSSEGGGELAICPEGTTCREPFMLRFSALFAELTDDVVPVAMECRAAMFHGTTARGWKGLDPFYFFMNPSPAYTVTFLDKLPPELTCGGGGRSSHEVANYVQKVIASTLSYQCTGFTRKDKYRELADNDGLVHVSTGDKKRRVAG</sequence>
<evidence type="ECO:0000256" key="2">
    <source>
        <dbReference type="ARBA" id="ARBA00007937"/>
    </source>
</evidence>
<evidence type="ECO:0000256" key="7">
    <source>
        <dbReference type="SAM" id="Phobius"/>
    </source>
</evidence>
<keyword evidence="10" id="KW-1185">Reference proteome</keyword>
<dbReference type="Proteomes" id="UP000636709">
    <property type="component" value="Unassembled WGS sequence"/>
</dbReference>
<dbReference type="Pfam" id="PF01553">
    <property type="entry name" value="Acyltransferase"/>
    <property type="match status" value="1"/>
</dbReference>
<keyword evidence="4 7" id="KW-0812">Transmembrane</keyword>
<evidence type="ECO:0000313" key="9">
    <source>
        <dbReference type="EMBL" id="KAF8667811.1"/>
    </source>
</evidence>
<evidence type="ECO:0000256" key="4">
    <source>
        <dbReference type="ARBA" id="ARBA00022692"/>
    </source>
</evidence>
<dbReference type="GO" id="GO:0016020">
    <property type="term" value="C:membrane"/>
    <property type="evidence" value="ECO:0007669"/>
    <property type="project" value="UniProtKB-SubCell"/>
</dbReference>
<feature type="domain" description="Phospholipid/glycerol acyltransferase" evidence="8">
    <location>
        <begin position="302"/>
        <end position="406"/>
    </location>
</feature>
<dbReference type="AlphaFoldDB" id="A0A835ATQ0"/>
<reference evidence="9" key="1">
    <citation type="submission" date="2020-07" db="EMBL/GenBank/DDBJ databases">
        <title>Genome sequence and genetic diversity analysis of an under-domesticated orphan crop, white fonio (Digitaria exilis).</title>
        <authorList>
            <person name="Bennetzen J.L."/>
            <person name="Chen S."/>
            <person name="Ma X."/>
            <person name="Wang X."/>
            <person name="Yssel A.E.J."/>
            <person name="Chaluvadi S.R."/>
            <person name="Johnson M."/>
            <person name="Gangashetty P."/>
            <person name="Hamidou F."/>
            <person name="Sanogo M.D."/>
            <person name="Zwaenepoel A."/>
            <person name="Wallace J."/>
            <person name="Van De Peer Y."/>
            <person name="Van Deynze A."/>
        </authorList>
    </citation>
    <scope>NUCLEOTIDE SEQUENCE</scope>
    <source>
        <tissue evidence="9">Leaves</tissue>
    </source>
</reference>
<dbReference type="Gramene" id="Dexi9A01G0046100.1">
    <property type="protein sequence ID" value="Dexi9A01G0046100.1:cds"/>
    <property type="gene ID" value="Dexi9A01G0046100"/>
</dbReference>
<dbReference type="SUPFAM" id="SSF56784">
    <property type="entry name" value="HAD-like"/>
    <property type="match status" value="1"/>
</dbReference>
<name>A0A835ATQ0_9POAL</name>